<name>U6LJL9_9EIME</name>
<dbReference type="InterPro" id="IPR035979">
    <property type="entry name" value="RBD_domain_sf"/>
</dbReference>
<dbReference type="PROSITE" id="PS50102">
    <property type="entry name" value="RRM"/>
    <property type="match status" value="1"/>
</dbReference>
<reference evidence="8" key="2">
    <citation type="submission" date="2013-10" db="EMBL/GenBank/DDBJ databases">
        <authorList>
            <person name="Aslett M."/>
        </authorList>
    </citation>
    <scope>NUCLEOTIDE SEQUENCE [LARGE SCALE GENOMIC DNA]</scope>
    <source>
        <strain evidence="8">Houghton</strain>
    </source>
</reference>
<evidence type="ECO:0000256" key="3">
    <source>
        <dbReference type="ARBA" id="ARBA00022737"/>
    </source>
</evidence>
<dbReference type="PANTHER" id="PTHR48030:SF3">
    <property type="entry name" value="SPLICING FACTOR 3B SUBUNIT 4"/>
    <property type="match status" value="1"/>
</dbReference>
<keyword evidence="9" id="KW-1185">Reference proteome</keyword>
<dbReference type="Pfam" id="PF00076">
    <property type="entry name" value="RRM_1"/>
    <property type="match status" value="2"/>
</dbReference>
<dbReference type="FunFam" id="3.30.70.330:FF:000505">
    <property type="entry name" value="Splicing factor 3B subunit 4"/>
    <property type="match status" value="1"/>
</dbReference>
<comment type="subcellular location">
    <subcellularLocation>
        <location evidence="1">Nucleus</location>
    </subcellularLocation>
</comment>
<comment type="similarity">
    <text evidence="2">Belongs to the SF3B4 family.</text>
</comment>
<dbReference type="InterPro" id="IPR052084">
    <property type="entry name" value="SF3B4_spliceosome_assoc"/>
</dbReference>
<dbReference type="AlphaFoldDB" id="U6LJL9"/>
<dbReference type="OrthoDB" id="10259687at2759"/>
<evidence type="ECO:0000256" key="4">
    <source>
        <dbReference type="ARBA" id="ARBA00022884"/>
    </source>
</evidence>
<feature type="domain" description="RRM" evidence="7">
    <location>
        <begin position="28"/>
        <end position="106"/>
    </location>
</feature>
<dbReference type="GO" id="GO:0003723">
    <property type="term" value="F:RNA binding"/>
    <property type="evidence" value="ECO:0007669"/>
    <property type="project" value="UniProtKB-UniRule"/>
</dbReference>
<accession>U6LJL9</accession>
<keyword evidence="5" id="KW-0539">Nucleus</keyword>
<dbReference type="InterPro" id="IPR000504">
    <property type="entry name" value="RRM_dom"/>
</dbReference>
<dbReference type="PANTHER" id="PTHR48030">
    <property type="entry name" value="SPLICING FACTOR 3B SUBUNIT 4"/>
    <property type="match status" value="1"/>
</dbReference>
<protein>
    <submittedName>
        <fullName evidence="8">Splicing factor, putative</fullName>
    </submittedName>
</protein>
<gene>
    <name evidence="8" type="ORF">EBH_0076220</name>
</gene>
<dbReference type="InterPro" id="IPR034158">
    <property type="entry name" value="SF3B4_RRM1"/>
</dbReference>
<evidence type="ECO:0000256" key="5">
    <source>
        <dbReference type="ARBA" id="ARBA00023242"/>
    </source>
</evidence>
<dbReference type="GO" id="GO:0071011">
    <property type="term" value="C:precatalytic spliceosome"/>
    <property type="evidence" value="ECO:0007669"/>
    <property type="project" value="TreeGrafter"/>
</dbReference>
<evidence type="ECO:0000313" key="8">
    <source>
        <dbReference type="EMBL" id="CDJ47980.1"/>
    </source>
</evidence>
<dbReference type="VEuPathDB" id="ToxoDB:EBH_0076220"/>
<keyword evidence="4 6" id="KW-0694">RNA-binding</keyword>
<reference evidence="8" key="1">
    <citation type="submission" date="2013-10" db="EMBL/GenBank/DDBJ databases">
        <title>Genomic analysis of the causative agents of coccidiosis in chickens.</title>
        <authorList>
            <person name="Reid A.J."/>
            <person name="Blake D."/>
            <person name="Billington K."/>
            <person name="Browne H."/>
            <person name="Dunn M."/>
            <person name="Hung S."/>
            <person name="Kawahara F."/>
            <person name="Miranda-Saavedra D."/>
            <person name="Mourier T."/>
            <person name="Nagra H."/>
            <person name="Otto T.D."/>
            <person name="Rawlings N."/>
            <person name="Sanchez A."/>
            <person name="Sanders M."/>
            <person name="Subramaniam C."/>
            <person name="Tay Y."/>
            <person name="Dear P."/>
            <person name="Doerig C."/>
            <person name="Gruber A."/>
            <person name="Parkinson J."/>
            <person name="Shirley M."/>
            <person name="Wan K.L."/>
            <person name="Berriman M."/>
            <person name="Tomley F."/>
            <person name="Pain A."/>
        </authorList>
    </citation>
    <scope>NUCLEOTIDE SEQUENCE [LARGE SCALE GENOMIC DNA]</scope>
    <source>
        <strain evidence="8">Houghton</strain>
    </source>
</reference>
<dbReference type="Gene3D" id="3.30.70.330">
    <property type="match status" value="2"/>
</dbReference>
<dbReference type="InterPro" id="IPR012677">
    <property type="entry name" value="Nucleotide-bd_a/b_plait_sf"/>
</dbReference>
<dbReference type="SMART" id="SM00360">
    <property type="entry name" value="RRM"/>
    <property type="match status" value="1"/>
</dbReference>
<dbReference type="Proteomes" id="UP000030750">
    <property type="component" value="Unassembled WGS sequence"/>
</dbReference>
<keyword evidence="3" id="KW-0677">Repeat</keyword>
<evidence type="ECO:0000313" key="9">
    <source>
        <dbReference type="Proteomes" id="UP000030750"/>
    </source>
</evidence>
<evidence type="ECO:0000256" key="6">
    <source>
        <dbReference type="PROSITE-ProRule" id="PRU00176"/>
    </source>
</evidence>
<proteinExistence type="inferred from homology"/>
<evidence type="ECO:0000256" key="1">
    <source>
        <dbReference type="ARBA" id="ARBA00004123"/>
    </source>
</evidence>
<dbReference type="EMBL" id="HG710931">
    <property type="protein sequence ID" value="CDJ47980.1"/>
    <property type="molecule type" value="Genomic_DNA"/>
</dbReference>
<sequence>MLASRPSSWVGLGGSADIVQVFERNQEATLYVGNIDAQVDEDLLWELFSQAGIVRLVNIPKDKVTGAHQGYAFVEFESETDADFALKLMGMVKMYGKPLRLSKAAHDRRTFDVGANLFVGNLDPDLDEKVLFDTFSSFGNVVSAKMLLLLL</sequence>
<organism evidence="8 9">
    <name type="scientific">Eimeria brunetti</name>
    <dbReference type="NCBI Taxonomy" id="51314"/>
    <lineage>
        <taxon>Eukaryota</taxon>
        <taxon>Sar</taxon>
        <taxon>Alveolata</taxon>
        <taxon>Apicomplexa</taxon>
        <taxon>Conoidasida</taxon>
        <taxon>Coccidia</taxon>
        <taxon>Eucoccidiorida</taxon>
        <taxon>Eimeriorina</taxon>
        <taxon>Eimeriidae</taxon>
        <taxon>Eimeria</taxon>
    </lineage>
</organism>
<dbReference type="SUPFAM" id="SSF54928">
    <property type="entry name" value="RNA-binding domain, RBD"/>
    <property type="match status" value="1"/>
</dbReference>
<evidence type="ECO:0000256" key="2">
    <source>
        <dbReference type="ARBA" id="ARBA00008363"/>
    </source>
</evidence>
<dbReference type="CDD" id="cd12334">
    <property type="entry name" value="RRM1_SF3B4"/>
    <property type="match status" value="1"/>
</dbReference>
<dbReference type="GO" id="GO:0005730">
    <property type="term" value="C:nucleolus"/>
    <property type="evidence" value="ECO:0007669"/>
    <property type="project" value="TreeGrafter"/>
</dbReference>
<evidence type="ECO:0000259" key="7">
    <source>
        <dbReference type="PROSITE" id="PS50102"/>
    </source>
</evidence>
<dbReference type="GO" id="GO:0048026">
    <property type="term" value="P:positive regulation of mRNA splicing, via spliceosome"/>
    <property type="evidence" value="ECO:0007669"/>
    <property type="project" value="TreeGrafter"/>
</dbReference>